<dbReference type="InterPro" id="IPR005063">
    <property type="entry name" value="Transposase_27"/>
</dbReference>
<dbReference type="GO" id="GO:0006313">
    <property type="term" value="P:DNA transposition"/>
    <property type="evidence" value="ECO:0007669"/>
    <property type="project" value="InterPro"/>
</dbReference>
<sequence>MKCGILSKKSQKLWIIKAVDRSTRRIVAWVTGNRDAETFTRLYEKVKHLKNCTFYTDDWDAFSKVLPKNRHNIGKSGTVCI</sequence>
<dbReference type="Proteomes" id="UP000019112">
    <property type="component" value="Unassembled WGS sequence"/>
</dbReference>
<keyword evidence="2" id="KW-1185">Reference proteome</keyword>
<comment type="caution">
    <text evidence="1">The sequence shown here is derived from an EMBL/GenBank/DDBJ whole genome shotgun (WGS) entry which is preliminary data.</text>
</comment>
<dbReference type="RefSeq" id="WP_024161076.1">
    <property type="nucleotide sequence ID" value="NZ_AWTR02000044.1"/>
</dbReference>
<reference evidence="1 2" key="1">
    <citation type="journal article" date="2014" name="FEMS Microbiol. Lett.">
        <title>Draft genome sequences of three Holospora species (Holospora obtusa, Holospora undulata, and Holospora elegans), endonuclear symbiotic bacteria of the ciliate Paramecium caudatum.</title>
        <authorList>
            <person name="Dohra H."/>
            <person name="Tanaka K."/>
            <person name="Suzuki T."/>
            <person name="Fujishima M."/>
            <person name="Suzuki H."/>
        </authorList>
    </citation>
    <scope>NUCLEOTIDE SEQUENCE [LARGE SCALE GENOMIC DNA]</scope>
    <source>
        <strain evidence="1 2">F1</strain>
    </source>
</reference>
<dbReference type="GO" id="GO:0004803">
    <property type="term" value="F:transposase activity"/>
    <property type="evidence" value="ECO:0007669"/>
    <property type="project" value="InterPro"/>
</dbReference>
<name>W6TEV0_HOLOB</name>
<gene>
    <name evidence="1" type="ORF">P618_200370</name>
</gene>
<accession>W6TEV0</accession>
<evidence type="ECO:0000313" key="2">
    <source>
        <dbReference type="Proteomes" id="UP000019112"/>
    </source>
</evidence>
<dbReference type="OrthoDB" id="964996at2"/>
<dbReference type="eggNOG" id="COG1662">
    <property type="taxonomic scope" value="Bacteria"/>
</dbReference>
<dbReference type="STRING" id="1399147.P618_200370"/>
<organism evidence="1 2">
    <name type="scientific">Holospora obtusa F1</name>
    <dbReference type="NCBI Taxonomy" id="1399147"/>
    <lineage>
        <taxon>Bacteria</taxon>
        <taxon>Pseudomonadati</taxon>
        <taxon>Pseudomonadota</taxon>
        <taxon>Alphaproteobacteria</taxon>
        <taxon>Holosporales</taxon>
        <taxon>Holosporaceae</taxon>
        <taxon>Holospora</taxon>
    </lineage>
</organism>
<proteinExistence type="predicted"/>
<dbReference type="AlphaFoldDB" id="W6TEV0"/>
<dbReference type="GO" id="GO:0003677">
    <property type="term" value="F:DNA binding"/>
    <property type="evidence" value="ECO:0007669"/>
    <property type="project" value="InterPro"/>
</dbReference>
<protein>
    <submittedName>
        <fullName evidence="1">IS1 transposase</fullName>
    </submittedName>
</protein>
<evidence type="ECO:0000313" key="1">
    <source>
        <dbReference type="EMBL" id="ETZ07441.1"/>
    </source>
</evidence>
<dbReference type="Pfam" id="PF03400">
    <property type="entry name" value="DDE_Tnp_IS1"/>
    <property type="match status" value="1"/>
</dbReference>
<dbReference type="EMBL" id="AWTR02000044">
    <property type="protein sequence ID" value="ETZ07441.1"/>
    <property type="molecule type" value="Genomic_DNA"/>
</dbReference>